<dbReference type="RefSeq" id="WP_133740894.1">
    <property type="nucleotide sequence ID" value="NZ_SNYN01000004.1"/>
</dbReference>
<organism evidence="1 2">
    <name type="scientific">Actinorugispora endophytica</name>
    <dbReference type="NCBI Taxonomy" id="1605990"/>
    <lineage>
        <taxon>Bacteria</taxon>
        <taxon>Bacillati</taxon>
        <taxon>Actinomycetota</taxon>
        <taxon>Actinomycetes</taxon>
        <taxon>Streptosporangiales</taxon>
        <taxon>Nocardiopsidaceae</taxon>
        <taxon>Actinorugispora</taxon>
    </lineage>
</organism>
<evidence type="ECO:0000313" key="1">
    <source>
        <dbReference type="EMBL" id="TDQ53378.1"/>
    </source>
</evidence>
<dbReference type="EMBL" id="SNYN01000004">
    <property type="protein sequence ID" value="TDQ53378.1"/>
    <property type="molecule type" value="Genomic_DNA"/>
</dbReference>
<accession>A0A4R6V3T4</accession>
<proteinExistence type="predicted"/>
<dbReference type="OrthoDB" id="3541280at2"/>
<gene>
    <name evidence="1" type="ORF">EV190_104167</name>
</gene>
<evidence type="ECO:0000313" key="2">
    <source>
        <dbReference type="Proteomes" id="UP000295281"/>
    </source>
</evidence>
<sequence>MTDTRTGRVRRARATVAAALAQAWHIARGVAGEHAYEIYLEHHARTHPGVPPMGEREFWRRHVDRGDTEPGSRCC</sequence>
<dbReference type="Proteomes" id="UP000295281">
    <property type="component" value="Unassembled WGS sequence"/>
</dbReference>
<protein>
    <submittedName>
        <fullName evidence="1">Uncharacterized short protein YbdD (DUF466 family)</fullName>
    </submittedName>
</protein>
<keyword evidence="2" id="KW-1185">Reference proteome</keyword>
<reference evidence="1 2" key="1">
    <citation type="submission" date="2019-03" db="EMBL/GenBank/DDBJ databases">
        <title>Genomic Encyclopedia of Type Strains, Phase IV (KMG-IV): sequencing the most valuable type-strain genomes for metagenomic binning, comparative biology and taxonomic classification.</title>
        <authorList>
            <person name="Goeker M."/>
        </authorList>
    </citation>
    <scope>NUCLEOTIDE SEQUENCE [LARGE SCALE GENOMIC DNA]</scope>
    <source>
        <strain evidence="1 2">DSM 46770</strain>
    </source>
</reference>
<dbReference type="Pfam" id="PF04328">
    <property type="entry name" value="Sel_put"/>
    <property type="match status" value="1"/>
</dbReference>
<comment type="caution">
    <text evidence="1">The sequence shown here is derived from an EMBL/GenBank/DDBJ whole genome shotgun (WGS) entry which is preliminary data.</text>
</comment>
<dbReference type="InterPro" id="IPR007423">
    <property type="entry name" value="Sel_put"/>
</dbReference>
<name>A0A4R6V3T4_9ACTN</name>
<dbReference type="AlphaFoldDB" id="A0A4R6V3T4"/>